<keyword evidence="4" id="KW-1185">Reference proteome</keyword>
<evidence type="ECO:0000259" key="2">
    <source>
        <dbReference type="Pfam" id="PF03713"/>
    </source>
</evidence>
<sequence>MTTRKLLLASLVVTGLGLANAVPAWSQVDHGAMHGGPAAGQTSVLPEDDPAVRDYVDAMERMHAAMSTMGYSGNPDVDFARGMIPHHQAAIDMARVVLEHGSDPEIRKLAEDVISAQEAEIAQLEEWLRVNAPE</sequence>
<dbReference type="Proteomes" id="UP000285530">
    <property type="component" value="Unassembled WGS sequence"/>
</dbReference>
<feature type="domain" description="DUF305" evidence="2">
    <location>
        <begin position="76"/>
        <end position="129"/>
    </location>
</feature>
<reference evidence="3 4" key="1">
    <citation type="submission" date="2018-09" db="EMBL/GenBank/DDBJ databases">
        <title>Paracoccus onubensis nov. sp. a moderate halophilic bacterium isolated from Gruta de las Maravillas (Aracena, Spain).</title>
        <authorList>
            <person name="Jurado V."/>
            <person name="Gutierrez-Patricio S."/>
            <person name="Gonzalez-Pimentel J.L."/>
            <person name="Laiz L."/>
            <person name="Saiz-Jimenez C."/>
        </authorList>
    </citation>
    <scope>NUCLEOTIDE SEQUENCE [LARGE SCALE GENOMIC DNA]</scope>
    <source>
        <strain evidence="3 4">DSM 19484</strain>
    </source>
</reference>
<dbReference type="Gene3D" id="1.20.1260.10">
    <property type="match status" value="1"/>
</dbReference>
<evidence type="ECO:0000313" key="4">
    <source>
        <dbReference type="Proteomes" id="UP000285530"/>
    </source>
</evidence>
<dbReference type="PANTHER" id="PTHR36933:SF1">
    <property type="entry name" value="SLL0788 PROTEIN"/>
    <property type="match status" value="1"/>
</dbReference>
<feature type="chain" id="PRO_5019102285" evidence="1">
    <location>
        <begin position="22"/>
        <end position="134"/>
    </location>
</feature>
<dbReference type="PANTHER" id="PTHR36933">
    <property type="entry name" value="SLL0788 PROTEIN"/>
    <property type="match status" value="1"/>
</dbReference>
<gene>
    <name evidence="3" type="ORF">D3P06_01050</name>
</gene>
<dbReference type="Pfam" id="PF03713">
    <property type="entry name" value="DUF305"/>
    <property type="match status" value="1"/>
</dbReference>
<dbReference type="OrthoDB" id="517560at2"/>
<proteinExistence type="predicted"/>
<name>A0A419A2G1_9RHOB</name>
<dbReference type="InterPro" id="IPR005183">
    <property type="entry name" value="DUF305_CopM-like"/>
</dbReference>
<dbReference type="EMBL" id="QZEV01000002">
    <property type="protein sequence ID" value="RJL07356.1"/>
    <property type="molecule type" value="Genomic_DNA"/>
</dbReference>
<protein>
    <submittedName>
        <fullName evidence="3">DUF305 domain-containing protein</fullName>
    </submittedName>
</protein>
<comment type="caution">
    <text evidence="3">The sequence shown here is derived from an EMBL/GenBank/DDBJ whole genome shotgun (WGS) entry which is preliminary data.</text>
</comment>
<evidence type="ECO:0000313" key="3">
    <source>
        <dbReference type="EMBL" id="RJL07356.1"/>
    </source>
</evidence>
<accession>A0A419A2G1</accession>
<feature type="signal peptide" evidence="1">
    <location>
        <begin position="1"/>
        <end position="21"/>
    </location>
</feature>
<evidence type="ECO:0000256" key="1">
    <source>
        <dbReference type="SAM" id="SignalP"/>
    </source>
</evidence>
<dbReference type="AlphaFoldDB" id="A0A419A2G1"/>
<dbReference type="InterPro" id="IPR012347">
    <property type="entry name" value="Ferritin-like"/>
</dbReference>
<keyword evidence="1" id="KW-0732">Signal</keyword>
<organism evidence="3 4">
    <name type="scientific">Paracoccus aestuarii</name>
    <dbReference type="NCBI Taxonomy" id="453842"/>
    <lineage>
        <taxon>Bacteria</taxon>
        <taxon>Pseudomonadati</taxon>
        <taxon>Pseudomonadota</taxon>
        <taxon>Alphaproteobacteria</taxon>
        <taxon>Rhodobacterales</taxon>
        <taxon>Paracoccaceae</taxon>
        <taxon>Paracoccus</taxon>
    </lineage>
</organism>